<evidence type="ECO:0000313" key="1">
    <source>
        <dbReference type="EMBL" id="RLL12143.1"/>
    </source>
</evidence>
<name>A0A498CZD9_9FIRM</name>
<protein>
    <submittedName>
        <fullName evidence="1">Uncharacterized protein</fullName>
    </submittedName>
</protein>
<dbReference type="Proteomes" id="UP000276301">
    <property type="component" value="Unassembled WGS sequence"/>
</dbReference>
<dbReference type="RefSeq" id="WP_121586629.1">
    <property type="nucleotide sequence ID" value="NZ_RCHT01000007.1"/>
</dbReference>
<dbReference type="EMBL" id="RCHT01000007">
    <property type="protein sequence ID" value="RLL12143.1"/>
    <property type="molecule type" value="Genomic_DNA"/>
</dbReference>
<comment type="caution">
    <text evidence="1">The sequence shown here is derived from an EMBL/GenBank/DDBJ whole genome shotgun (WGS) entry which is preliminary data.</text>
</comment>
<proteinExistence type="predicted"/>
<reference evidence="1 2" key="1">
    <citation type="submission" date="2018-10" db="EMBL/GenBank/DDBJ databases">
        <title>Anaerotruncus faecis sp. nov., isolated from human feces.</title>
        <authorList>
            <person name="Wang Y.-J."/>
        </authorList>
    </citation>
    <scope>NUCLEOTIDE SEQUENCE [LARGE SCALE GENOMIC DNA]</scope>
    <source>
        <strain evidence="1 2">22A2-44</strain>
    </source>
</reference>
<organism evidence="1 2">
    <name type="scientific">Anaerotruncus massiliensis</name>
    <name type="common">ex Liu et al. 2021</name>
    <dbReference type="NCBI Taxonomy" id="2321404"/>
    <lineage>
        <taxon>Bacteria</taxon>
        <taxon>Bacillati</taxon>
        <taxon>Bacillota</taxon>
        <taxon>Clostridia</taxon>
        <taxon>Eubacteriales</taxon>
        <taxon>Oscillospiraceae</taxon>
        <taxon>Anaerotruncus</taxon>
    </lineage>
</organism>
<keyword evidence="2" id="KW-1185">Reference proteome</keyword>
<accession>A0A498CZD9</accession>
<dbReference type="AlphaFoldDB" id="A0A498CZD9"/>
<gene>
    <name evidence="1" type="ORF">D4A47_06345</name>
</gene>
<evidence type="ECO:0000313" key="2">
    <source>
        <dbReference type="Proteomes" id="UP000276301"/>
    </source>
</evidence>
<sequence>MEITTRKYYTCCLCGRTSTNEDKIKACEASHIGIDPDMPIEEIYGRNRKVPYPENIRVIMQDGSLGVYCFVKIEPN</sequence>